<dbReference type="SMART" id="SM00450">
    <property type="entry name" value="RHOD"/>
    <property type="match status" value="1"/>
</dbReference>
<dbReference type="InterPro" id="IPR050229">
    <property type="entry name" value="GlpE_sulfurtransferase"/>
</dbReference>
<evidence type="ECO:0000256" key="1">
    <source>
        <dbReference type="SAM" id="Phobius"/>
    </source>
</evidence>
<reference evidence="3 4" key="1">
    <citation type="submission" date="2017-08" db="EMBL/GenBank/DDBJ databases">
        <title>Infants hospitalized years apart are colonized by the same room-sourced microbial strains.</title>
        <authorList>
            <person name="Brooks B."/>
            <person name="Olm M.R."/>
            <person name="Firek B.A."/>
            <person name="Baker R."/>
            <person name="Thomas B.C."/>
            <person name="Morowitz M.J."/>
            <person name="Banfield J.F."/>
        </authorList>
    </citation>
    <scope>NUCLEOTIDE SEQUENCE [LARGE SCALE GENOMIC DNA]</scope>
    <source>
        <strain evidence="3">S2_005_003_R2_42</strain>
    </source>
</reference>
<dbReference type="Gene3D" id="3.40.250.10">
    <property type="entry name" value="Rhodanese-like domain"/>
    <property type="match status" value="1"/>
</dbReference>
<dbReference type="CDD" id="cd00158">
    <property type="entry name" value="RHOD"/>
    <property type="match status" value="1"/>
</dbReference>
<dbReference type="Pfam" id="PF00581">
    <property type="entry name" value="Rhodanese"/>
    <property type="match status" value="1"/>
</dbReference>
<dbReference type="Proteomes" id="UP000249046">
    <property type="component" value="Unassembled WGS sequence"/>
</dbReference>
<evidence type="ECO:0000313" key="3">
    <source>
        <dbReference type="EMBL" id="PZQ14837.1"/>
    </source>
</evidence>
<organism evidence="3 4">
    <name type="scientific">Rhodanobacter denitrificans</name>
    <dbReference type="NCBI Taxonomy" id="666685"/>
    <lineage>
        <taxon>Bacteria</taxon>
        <taxon>Pseudomonadati</taxon>
        <taxon>Pseudomonadota</taxon>
        <taxon>Gammaproteobacteria</taxon>
        <taxon>Lysobacterales</taxon>
        <taxon>Rhodanobacteraceae</taxon>
        <taxon>Rhodanobacter</taxon>
    </lineage>
</organism>
<dbReference type="GO" id="GO:0004792">
    <property type="term" value="F:thiosulfate-cyanide sulfurtransferase activity"/>
    <property type="evidence" value="ECO:0007669"/>
    <property type="project" value="InterPro"/>
</dbReference>
<name>A0A2W5M531_9GAMM</name>
<keyword evidence="1" id="KW-0812">Transmembrane</keyword>
<dbReference type="AlphaFoldDB" id="A0A2W5M531"/>
<dbReference type="InterPro" id="IPR036873">
    <property type="entry name" value="Rhodanese-like_dom_sf"/>
</dbReference>
<accession>A0A2W5M531</accession>
<dbReference type="InterPro" id="IPR001763">
    <property type="entry name" value="Rhodanese-like_dom"/>
</dbReference>
<dbReference type="EMBL" id="QFPO01000007">
    <property type="protein sequence ID" value="PZQ14837.1"/>
    <property type="molecule type" value="Genomic_DNA"/>
</dbReference>
<proteinExistence type="predicted"/>
<gene>
    <name evidence="3" type="ORF">DI564_10085</name>
</gene>
<keyword evidence="1" id="KW-0472">Membrane</keyword>
<protein>
    <submittedName>
        <fullName evidence="3">Rhodanese-like domain-containing protein</fullName>
    </submittedName>
</protein>
<feature type="domain" description="Rhodanese" evidence="2">
    <location>
        <begin position="54"/>
        <end position="144"/>
    </location>
</feature>
<dbReference type="SUPFAM" id="SSF52821">
    <property type="entry name" value="Rhodanese/Cell cycle control phosphatase"/>
    <property type="match status" value="1"/>
</dbReference>
<dbReference type="PROSITE" id="PS00380">
    <property type="entry name" value="RHODANESE_1"/>
    <property type="match status" value="1"/>
</dbReference>
<dbReference type="InterPro" id="IPR001307">
    <property type="entry name" value="Thiosulphate_STrfase_CS"/>
</dbReference>
<dbReference type="PANTHER" id="PTHR43031:SF18">
    <property type="entry name" value="RHODANESE-RELATED SULFURTRANSFERASES"/>
    <property type="match status" value="1"/>
</dbReference>
<evidence type="ECO:0000259" key="2">
    <source>
        <dbReference type="PROSITE" id="PS50206"/>
    </source>
</evidence>
<keyword evidence="1" id="KW-1133">Transmembrane helix</keyword>
<evidence type="ECO:0000313" key="4">
    <source>
        <dbReference type="Proteomes" id="UP000249046"/>
    </source>
</evidence>
<dbReference type="PANTHER" id="PTHR43031">
    <property type="entry name" value="FAD-DEPENDENT OXIDOREDUCTASE"/>
    <property type="match status" value="1"/>
</dbReference>
<comment type="caution">
    <text evidence="3">The sequence shown here is derived from an EMBL/GenBank/DDBJ whole genome shotgun (WGS) entry which is preliminary data.</text>
</comment>
<sequence>MSEILARLPEFISHHPLLSFGFIGVLVALIVTEVNRFTRGYRALTPAGLTQLINRESPLLIDVSSVQDYEKGHVPGARHLPPSQLDPDGKELAKARERPVALVCKTGQASAQAARKLVKAGFKQVYWLDGGLGAWIEAQMPVVKGRATG</sequence>
<dbReference type="PROSITE" id="PS50206">
    <property type="entry name" value="RHODANESE_3"/>
    <property type="match status" value="1"/>
</dbReference>
<feature type="transmembrane region" description="Helical" evidence="1">
    <location>
        <begin position="12"/>
        <end position="32"/>
    </location>
</feature>